<organism evidence="2 4">
    <name type="scientific">Aminobacter aminovorans</name>
    <name type="common">Chelatobacter heintzii</name>
    <dbReference type="NCBI Taxonomy" id="83263"/>
    <lineage>
        <taxon>Bacteria</taxon>
        <taxon>Pseudomonadati</taxon>
        <taxon>Pseudomonadota</taxon>
        <taxon>Alphaproteobacteria</taxon>
        <taxon>Hyphomicrobiales</taxon>
        <taxon>Phyllobacteriaceae</taxon>
        <taxon>Aminobacter</taxon>
    </lineage>
</organism>
<name>A0AAC8YM29_AMIAI</name>
<protein>
    <submittedName>
        <fullName evidence="2">Uncharacterized protein</fullName>
    </submittedName>
</protein>
<dbReference type="EMBL" id="CP015005">
    <property type="protein sequence ID" value="AMS40511.1"/>
    <property type="molecule type" value="Genomic_DNA"/>
</dbReference>
<feature type="region of interest" description="Disordered" evidence="1">
    <location>
        <begin position="1"/>
        <end position="38"/>
    </location>
</feature>
<evidence type="ECO:0000313" key="5">
    <source>
        <dbReference type="Proteomes" id="UP000577697"/>
    </source>
</evidence>
<evidence type="ECO:0000313" key="3">
    <source>
        <dbReference type="EMBL" id="MBB3706556.1"/>
    </source>
</evidence>
<dbReference type="EMBL" id="JACICB010000009">
    <property type="protein sequence ID" value="MBB3706556.1"/>
    <property type="molecule type" value="Genomic_DNA"/>
</dbReference>
<dbReference type="Proteomes" id="UP000577697">
    <property type="component" value="Unassembled WGS sequence"/>
</dbReference>
<gene>
    <name evidence="2" type="ORF">AA2016_1579</name>
    <name evidence="3" type="ORF">FHS67_002878</name>
</gene>
<sequence>MIPPAAQRMTPERAGATVSETAGSHAVSKPEAVAAIIE</sequence>
<accession>A0AAC8YM29</accession>
<dbReference type="AlphaFoldDB" id="A0AAC8YM29"/>
<evidence type="ECO:0000313" key="4">
    <source>
        <dbReference type="Proteomes" id="UP000075755"/>
    </source>
</evidence>
<evidence type="ECO:0000256" key="1">
    <source>
        <dbReference type="SAM" id="MobiDB-lite"/>
    </source>
</evidence>
<dbReference type="Proteomes" id="UP000075755">
    <property type="component" value="Chromosome"/>
</dbReference>
<dbReference type="KEGG" id="aak:AA2016_1579"/>
<proteinExistence type="predicted"/>
<reference evidence="2 4" key="1">
    <citation type="submission" date="2016-03" db="EMBL/GenBank/DDBJ databases">
        <title>Complete genome of Aminobacter aminovorans KCTC 2477.</title>
        <authorList>
            <person name="Kim K.M."/>
        </authorList>
    </citation>
    <scope>NUCLEOTIDE SEQUENCE [LARGE SCALE GENOMIC DNA]</scope>
    <source>
        <strain evidence="2 4">KCTC 2477</strain>
    </source>
</reference>
<keyword evidence="5" id="KW-1185">Reference proteome</keyword>
<evidence type="ECO:0000313" key="2">
    <source>
        <dbReference type="EMBL" id="AMS40511.1"/>
    </source>
</evidence>
<reference evidence="3 5" key="2">
    <citation type="submission" date="2020-08" db="EMBL/GenBank/DDBJ databases">
        <title>Genomic Encyclopedia of Type Strains, Phase IV (KMG-IV): sequencing the most valuable type-strain genomes for metagenomic binning, comparative biology and taxonomic classification.</title>
        <authorList>
            <person name="Goeker M."/>
        </authorList>
    </citation>
    <scope>NUCLEOTIDE SEQUENCE [LARGE SCALE GENOMIC DNA]</scope>
    <source>
        <strain evidence="3 5">DSM 10368</strain>
    </source>
</reference>